<dbReference type="InterPro" id="IPR036249">
    <property type="entry name" value="Thioredoxin-like_sf"/>
</dbReference>
<keyword evidence="1" id="KW-0732">Signal</keyword>
<keyword evidence="4" id="KW-1185">Reference proteome</keyword>
<evidence type="ECO:0000313" key="4">
    <source>
        <dbReference type="Proteomes" id="UP001156706"/>
    </source>
</evidence>
<dbReference type="Proteomes" id="UP001156706">
    <property type="component" value="Unassembled WGS sequence"/>
</dbReference>
<dbReference type="EMBL" id="BSOG01000002">
    <property type="protein sequence ID" value="GLR13663.1"/>
    <property type="molecule type" value="Genomic_DNA"/>
</dbReference>
<dbReference type="Gene3D" id="3.40.30.10">
    <property type="entry name" value="Glutaredoxin"/>
    <property type="match status" value="1"/>
</dbReference>
<dbReference type="PANTHER" id="PTHR35272">
    <property type="entry name" value="THIOL:DISULFIDE INTERCHANGE PROTEIN DSBC-RELATED"/>
    <property type="match status" value="1"/>
</dbReference>
<dbReference type="RefSeq" id="WP_284196754.1">
    <property type="nucleotide sequence ID" value="NZ_BSOG01000002.1"/>
</dbReference>
<sequence>MTQSKVAVLANRVVLAMMSALLTTSALAAKETDILKSLRAQLVDKPSAVRASPISGVYAVYFPGTEHITPRAYVDERLTVLGNSETGYTYLSGPKRGQDLSQDEQRQLYRQWLGSLSKDQFPTYTFGTGKRQVLLFTAFDCPSCRKLEDALQKRAKQLDATVYIVPTSLRFDHNPDAQSKLKGVLCADDKAASWKSLILSGQASPVSCNADPFAFARLALAFPASVPNSVPTAITLDDGKVYRLVLDQFEAIFGVKP</sequence>
<organism evidence="3 4">
    <name type="scientific">Chitinimonas prasina</name>
    <dbReference type="NCBI Taxonomy" id="1434937"/>
    <lineage>
        <taxon>Bacteria</taxon>
        <taxon>Pseudomonadati</taxon>
        <taxon>Pseudomonadota</taxon>
        <taxon>Betaproteobacteria</taxon>
        <taxon>Neisseriales</taxon>
        <taxon>Chitinibacteraceae</taxon>
        <taxon>Chitinimonas</taxon>
    </lineage>
</organism>
<dbReference type="PANTHER" id="PTHR35272:SF3">
    <property type="entry name" value="THIOL:DISULFIDE INTERCHANGE PROTEIN DSBC"/>
    <property type="match status" value="1"/>
</dbReference>
<dbReference type="SUPFAM" id="SSF52833">
    <property type="entry name" value="Thioredoxin-like"/>
    <property type="match status" value="1"/>
</dbReference>
<feature type="domain" description="Thioredoxin-like fold" evidence="2">
    <location>
        <begin position="127"/>
        <end position="240"/>
    </location>
</feature>
<evidence type="ECO:0000256" key="1">
    <source>
        <dbReference type="SAM" id="SignalP"/>
    </source>
</evidence>
<proteinExistence type="predicted"/>
<dbReference type="InterPro" id="IPR051470">
    <property type="entry name" value="Thiol:disulfide_interchange"/>
</dbReference>
<name>A0ABQ5YGT8_9NEIS</name>
<accession>A0ABQ5YGT8</accession>
<dbReference type="InterPro" id="IPR012336">
    <property type="entry name" value="Thioredoxin-like_fold"/>
</dbReference>
<reference evidence="4" key="1">
    <citation type="journal article" date="2019" name="Int. J. Syst. Evol. Microbiol.">
        <title>The Global Catalogue of Microorganisms (GCM) 10K type strain sequencing project: providing services to taxonomists for standard genome sequencing and annotation.</title>
        <authorList>
            <consortium name="The Broad Institute Genomics Platform"/>
            <consortium name="The Broad Institute Genome Sequencing Center for Infectious Disease"/>
            <person name="Wu L."/>
            <person name="Ma J."/>
        </authorList>
    </citation>
    <scope>NUCLEOTIDE SEQUENCE [LARGE SCALE GENOMIC DNA]</scope>
    <source>
        <strain evidence="4">NBRC 110044</strain>
    </source>
</reference>
<gene>
    <name evidence="3" type="ORF">GCM10007907_24530</name>
</gene>
<feature type="signal peptide" evidence="1">
    <location>
        <begin position="1"/>
        <end position="28"/>
    </location>
</feature>
<comment type="caution">
    <text evidence="3">The sequence shown here is derived from an EMBL/GenBank/DDBJ whole genome shotgun (WGS) entry which is preliminary data.</text>
</comment>
<dbReference type="Pfam" id="PF13098">
    <property type="entry name" value="Thioredoxin_2"/>
    <property type="match status" value="1"/>
</dbReference>
<feature type="chain" id="PRO_5045867259" description="Thioredoxin-like fold domain-containing protein" evidence="1">
    <location>
        <begin position="29"/>
        <end position="257"/>
    </location>
</feature>
<evidence type="ECO:0000313" key="3">
    <source>
        <dbReference type="EMBL" id="GLR13663.1"/>
    </source>
</evidence>
<evidence type="ECO:0000259" key="2">
    <source>
        <dbReference type="Pfam" id="PF13098"/>
    </source>
</evidence>
<protein>
    <recommendedName>
        <fullName evidence="2">Thioredoxin-like fold domain-containing protein</fullName>
    </recommendedName>
</protein>